<protein>
    <recommendedName>
        <fullName evidence="5">ATP-dependent RNA helicase SrmB</fullName>
        <ecNumber evidence="5">3.6.4.13</ecNumber>
    </recommendedName>
</protein>
<evidence type="ECO:0000259" key="9">
    <source>
        <dbReference type="PROSITE" id="PS51194"/>
    </source>
</evidence>
<dbReference type="CDD" id="cd00268">
    <property type="entry name" value="DEADc"/>
    <property type="match status" value="1"/>
</dbReference>
<dbReference type="Proteomes" id="UP001589758">
    <property type="component" value="Unassembled WGS sequence"/>
</dbReference>
<comment type="caution">
    <text evidence="11">The sequence shown here is derived from an EMBL/GenBank/DDBJ whole genome shotgun (WGS) entry which is preliminary data.</text>
</comment>
<dbReference type="PROSITE" id="PS51194">
    <property type="entry name" value="HELICASE_CTER"/>
    <property type="match status" value="1"/>
</dbReference>
<dbReference type="PANTHER" id="PTHR47959">
    <property type="entry name" value="ATP-DEPENDENT RNA HELICASE RHLE-RELATED"/>
    <property type="match status" value="1"/>
</dbReference>
<dbReference type="InterPro" id="IPR044742">
    <property type="entry name" value="DEAD/DEAH_RhlB"/>
</dbReference>
<dbReference type="PROSITE" id="PS00039">
    <property type="entry name" value="DEAD_ATP_HELICASE"/>
    <property type="match status" value="1"/>
</dbReference>
<evidence type="ECO:0000256" key="1">
    <source>
        <dbReference type="ARBA" id="ARBA00022741"/>
    </source>
</evidence>
<feature type="compositionally biased region" description="Basic residues" evidence="7">
    <location>
        <begin position="469"/>
        <end position="478"/>
    </location>
</feature>
<dbReference type="PROSITE" id="PS51195">
    <property type="entry name" value="Q_MOTIF"/>
    <property type="match status" value="1"/>
</dbReference>
<keyword evidence="2 5" id="KW-0378">Hydrolase</keyword>
<dbReference type="SMART" id="SM00487">
    <property type="entry name" value="DEXDc"/>
    <property type="match status" value="1"/>
</dbReference>
<comment type="function">
    <text evidence="5">DEAD-box RNA helicase involved in the assembly of the 50S ribosomal subunit at low temperature. Exhibits RNA-stimulated ATP hydrolysis and RNA unwinding activity.</text>
</comment>
<dbReference type="EMBL" id="JBHLXE010000084">
    <property type="protein sequence ID" value="MFC0179906.1"/>
    <property type="molecule type" value="Genomic_DNA"/>
</dbReference>
<dbReference type="HAMAP" id="MF_00967">
    <property type="entry name" value="DEAD_helicase_SrmB"/>
    <property type="match status" value="1"/>
</dbReference>
<dbReference type="InterPro" id="IPR000629">
    <property type="entry name" value="RNA-helicase_DEAD-box_CS"/>
</dbReference>
<comment type="subunit">
    <text evidence="5">Interacts with the 50S ribosomal subunit.</text>
</comment>
<sequence>MTKQINTKKTATKKNRTPTAKSSATKNTLIKIDKRIDAQENVIDHLTTEVLPIVQNSSEENETKDFSAFFLDESIILALEKKKFTKPTTIQAKAIPEGLAGKDILGSAPTGTGKSLAFLIPAIQHLVDFPRKHGGPPRVLILAPTRELANQIAKEASTLTQTNHLDVTTITGGVSYVNHAEIFSTNQDIVIATPGRLLQYIKEENFDCRAVEILILDEADRLLDMGFGQDVEVICAETRWRKQTMLFSATLEGNDVEKFAERVLTDPVFIEAMPSRKEKKKIIQYYYRADDYSHKLNLLVYLLKSDEISKTIVFVKTRERVHSLSQALTSAGITNCYLEGELAQVKREEAIKRLNDGRSSVLVATDVAARGIDIPNISHVINFDMPRTADVFLHRIGRTARAGKKGSAISLVEAHDFLLLKKVERYIGEEISYRVISELRPKTKEPNIKNGGKPSKKVKKIRKETAKSKSTKRNKKRK</sequence>
<keyword evidence="1 5" id="KW-0547">Nucleotide-binding</keyword>
<dbReference type="InterPro" id="IPR014001">
    <property type="entry name" value="Helicase_ATP-bd"/>
</dbReference>
<dbReference type="RefSeq" id="WP_385877015.1">
    <property type="nucleotide sequence ID" value="NZ_JBHLXE010000084.1"/>
</dbReference>
<evidence type="ECO:0000256" key="3">
    <source>
        <dbReference type="ARBA" id="ARBA00022806"/>
    </source>
</evidence>
<feature type="domain" description="DEAD-box RNA helicase Q" evidence="10">
    <location>
        <begin position="64"/>
        <end position="92"/>
    </location>
</feature>
<dbReference type="InterPro" id="IPR050079">
    <property type="entry name" value="DEAD_box_RNA_helicase"/>
</dbReference>
<dbReference type="GO" id="GO:0016787">
    <property type="term" value="F:hydrolase activity"/>
    <property type="evidence" value="ECO:0007669"/>
    <property type="project" value="UniProtKB-KW"/>
</dbReference>
<dbReference type="InterPro" id="IPR014014">
    <property type="entry name" value="RNA_helicase_DEAD_Q_motif"/>
</dbReference>
<feature type="short sequence motif" description="Q motif" evidence="6">
    <location>
        <begin position="64"/>
        <end position="92"/>
    </location>
</feature>
<keyword evidence="5" id="KW-0690">Ribosome biogenesis</keyword>
<evidence type="ECO:0000259" key="10">
    <source>
        <dbReference type="PROSITE" id="PS51195"/>
    </source>
</evidence>
<dbReference type="InterPro" id="IPR001650">
    <property type="entry name" value="Helicase_C-like"/>
</dbReference>
<dbReference type="GO" id="GO:0003724">
    <property type="term" value="F:RNA helicase activity"/>
    <property type="evidence" value="ECO:0007669"/>
    <property type="project" value="UniProtKB-EC"/>
</dbReference>
<evidence type="ECO:0000256" key="4">
    <source>
        <dbReference type="ARBA" id="ARBA00022840"/>
    </source>
</evidence>
<evidence type="ECO:0000256" key="5">
    <source>
        <dbReference type="HAMAP-Rule" id="MF_00967"/>
    </source>
</evidence>
<dbReference type="EC" id="3.6.4.13" evidence="5"/>
<comment type="catalytic activity">
    <reaction evidence="5">
        <text>ATP + H2O = ADP + phosphate + H(+)</text>
        <dbReference type="Rhea" id="RHEA:13065"/>
        <dbReference type="ChEBI" id="CHEBI:15377"/>
        <dbReference type="ChEBI" id="CHEBI:15378"/>
        <dbReference type="ChEBI" id="CHEBI:30616"/>
        <dbReference type="ChEBI" id="CHEBI:43474"/>
        <dbReference type="ChEBI" id="CHEBI:456216"/>
        <dbReference type="EC" id="3.6.4.13"/>
    </reaction>
</comment>
<dbReference type="NCBIfam" id="NF008394">
    <property type="entry name" value="PRK11192.1"/>
    <property type="match status" value="1"/>
</dbReference>
<dbReference type="CDD" id="cd18787">
    <property type="entry name" value="SF2_C_DEAD"/>
    <property type="match status" value="1"/>
</dbReference>
<dbReference type="Gene3D" id="3.40.50.300">
    <property type="entry name" value="P-loop containing nucleotide triphosphate hydrolases"/>
    <property type="match status" value="2"/>
</dbReference>
<dbReference type="InterPro" id="IPR011545">
    <property type="entry name" value="DEAD/DEAH_box_helicase_dom"/>
</dbReference>
<evidence type="ECO:0000256" key="2">
    <source>
        <dbReference type="ARBA" id="ARBA00022801"/>
    </source>
</evidence>
<dbReference type="PANTHER" id="PTHR47959:SF3">
    <property type="entry name" value="ATP-DEPENDENT RNA HELICASE SRMB"/>
    <property type="match status" value="1"/>
</dbReference>
<reference evidence="11 12" key="1">
    <citation type="submission" date="2024-09" db="EMBL/GenBank/DDBJ databases">
        <authorList>
            <person name="Sun Q."/>
            <person name="Mori K."/>
        </authorList>
    </citation>
    <scope>NUCLEOTIDE SEQUENCE [LARGE SCALE GENOMIC DNA]</scope>
    <source>
        <strain evidence="11 12">CCM 8545</strain>
    </source>
</reference>
<dbReference type="PROSITE" id="PS51192">
    <property type="entry name" value="HELICASE_ATP_BIND_1"/>
    <property type="match status" value="1"/>
</dbReference>
<evidence type="ECO:0000313" key="11">
    <source>
        <dbReference type="EMBL" id="MFC0179906.1"/>
    </source>
</evidence>
<dbReference type="InterPro" id="IPR028621">
    <property type="entry name" value="DEAD_helicase_SrmB"/>
</dbReference>
<comment type="similarity">
    <text evidence="5">Belongs to the DEAD box helicase family. SrmB subfamily.</text>
</comment>
<name>A0ABV6CEC6_9GAMM</name>
<keyword evidence="5" id="KW-0963">Cytoplasm</keyword>
<accession>A0ABV6CEC6</accession>
<evidence type="ECO:0000259" key="8">
    <source>
        <dbReference type="PROSITE" id="PS51192"/>
    </source>
</evidence>
<keyword evidence="4 5" id="KW-0067">ATP-binding</keyword>
<organism evidence="11 12">
    <name type="scientific">Thorsellia kenyensis</name>
    <dbReference type="NCBI Taxonomy" id="1549888"/>
    <lineage>
        <taxon>Bacteria</taxon>
        <taxon>Pseudomonadati</taxon>
        <taxon>Pseudomonadota</taxon>
        <taxon>Gammaproteobacteria</taxon>
        <taxon>Enterobacterales</taxon>
        <taxon>Thorselliaceae</taxon>
        <taxon>Thorsellia</taxon>
    </lineage>
</organism>
<dbReference type="SMART" id="SM00490">
    <property type="entry name" value="HELICc"/>
    <property type="match status" value="1"/>
</dbReference>
<evidence type="ECO:0000256" key="7">
    <source>
        <dbReference type="SAM" id="MobiDB-lite"/>
    </source>
</evidence>
<keyword evidence="12" id="KW-1185">Reference proteome</keyword>
<comment type="subcellular location">
    <subcellularLocation>
        <location evidence="5">Cytoplasm</location>
    </subcellularLocation>
</comment>
<dbReference type="SUPFAM" id="SSF52540">
    <property type="entry name" value="P-loop containing nucleoside triphosphate hydrolases"/>
    <property type="match status" value="1"/>
</dbReference>
<feature type="region of interest" description="Disordered" evidence="7">
    <location>
        <begin position="442"/>
        <end position="478"/>
    </location>
</feature>
<feature type="domain" description="Helicase C-terminal" evidence="9">
    <location>
        <begin position="295"/>
        <end position="447"/>
    </location>
</feature>
<gene>
    <name evidence="5 11" type="primary">srmB</name>
    <name evidence="11" type="ORF">ACFFIT_07370</name>
</gene>
<evidence type="ECO:0000256" key="6">
    <source>
        <dbReference type="PROSITE-ProRule" id="PRU00552"/>
    </source>
</evidence>
<feature type="domain" description="Helicase ATP-binding" evidence="8">
    <location>
        <begin position="95"/>
        <end position="269"/>
    </location>
</feature>
<proteinExistence type="inferred from homology"/>
<dbReference type="Pfam" id="PF00270">
    <property type="entry name" value="DEAD"/>
    <property type="match status" value="1"/>
</dbReference>
<dbReference type="Pfam" id="PF00271">
    <property type="entry name" value="Helicase_C"/>
    <property type="match status" value="1"/>
</dbReference>
<dbReference type="InterPro" id="IPR027417">
    <property type="entry name" value="P-loop_NTPase"/>
</dbReference>
<evidence type="ECO:0000313" key="12">
    <source>
        <dbReference type="Proteomes" id="UP001589758"/>
    </source>
</evidence>
<feature type="region of interest" description="Disordered" evidence="7">
    <location>
        <begin position="1"/>
        <end position="24"/>
    </location>
</feature>
<keyword evidence="3 5" id="KW-0347">Helicase</keyword>